<sequence>EAINDVNKYPEKLNLAEVKIYRQKIVTQLEYFKDFDKKALKFEDFDDM</sequence>
<feature type="non-terminal residue" evidence="1">
    <location>
        <position position="1"/>
    </location>
</feature>
<reference evidence="1 2" key="1">
    <citation type="submission" date="2021-06" db="EMBL/GenBank/DDBJ databases">
        <authorList>
            <person name="Kallberg Y."/>
            <person name="Tangrot J."/>
            <person name="Rosling A."/>
        </authorList>
    </citation>
    <scope>NUCLEOTIDE SEQUENCE [LARGE SCALE GENOMIC DNA]</scope>
    <source>
        <strain evidence="1 2">120-4 pot B 10/14</strain>
    </source>
</reference>
<feature type="non-terminal residue" evidence="1">
    <location>
        <position position="48"/>
    </location>
</feature>
<keyword evidence="2" id="KW-1185">Reference proteome</keyword>
<evidence type="ECO:0000313" key="1">
    <source>
        <dbReference type="EMBL" id="CAG8852444.1"/>
    </source>
</evidence>
<evidence type="ECO:0000313" key="2">
    <source>
        <dbReference type="Proteomes" id="UP000789901"/>
    </source>
</evidence>
<dbReference type="EMBL" id="CAJVQB010112055">
    <property type="protein sequence ID" value="CAG8852444.1"/>
    <property type="molecule type" value="Genomic_DNA"/>
</dbReference>
<organism evidence="1 2">
    <name type="scientific">Gigaspora margarita</name>
    <dbReference type="NCBI Taxonomy" id="4874"/>
    <lineage>
        <taxon>Eukaryota</taxon>
        <taxon>Fungi</taxon>
        <taxon>Fungi incertae sedis</taxon>
        <taxon>Mucoromycota</taxon>
        <taxon>Glomeromycotina</taxon>
        <taxon>Glomeromycetes</taxon>
        <taxon>Diversisporales</taxon>
        <taxon>Gigasporaceae</taxon>
        <taxon>Gigaspora</taxon>
    </lineage>
</organism>
<name>A0ABN7XDW2_GIGMA</name>
<dbReference type="Proteomes" id="UP000789901">
    <property type="component" value="Unassembled WGS sequence"/>
</dbReference>
<accession>A0ABN7XDW2</accession>
<protein>
    <submittedName>
        <fullName evidence="1">34891_t:CDS:1</fullName>
    </submittedName>
</protein>
<comment type="caution">
    <text evidence="1">The sequence shown here is derived from an EMBL/GenBank/DDBJ whole genome shotgun (WGS) entry which is preliminary data.</text>
</comment>
<proteinExistence type="predicted"/>
<gene>
    <name evidence="1" type="ORF">GMARGA_LOCUS41265</name>
</gene>